<proteinExistence type="predicted"/>
<feature type="transmembrane region" description="Helical" evidence="1">
    <location>
        <begin position="44"/>
        <end position="66"/>
    </location>
</feature>
<keyword evidence="1" id="KW-0472">Membrane</keyword>
<reference evidence="2" key="1">
    <citation type="submission" date="2018-02" db="EMBL/GenBank/DDBJ databases">
        <authorList>
            <person name="Cohen D.B."/>
            <person name="Kent A.D."/>
        </authorList>
    </citation>
    <scope>NUCLEOTIDE SEQUENCE</scope>
</reference>
<feature type="transmembrane region" description="Helical" evidence="1">
    <location>
        <begin position="6"/>
        <end position="24"/>
    </location>
</feature>
<keyword evidence="1" id="KW-0812">Transmembrane</keyword>
<name>A0A2N9EL02_FAGSY</name>
<evidence type="ECO:0000313" key="2">
    <source>
        <dbReference type="EMBL" id="SPC79537.1"/>
    </source>
</evidence>
<sequence>MGFGVRWPWVLMGCGWVRVVVVVAGVRCGGGCGCRREVSAWARWWLWVVDFVVVVAPVVAVPPVLANRVVDLGFVIGLLGLPFWPGALLISLHRNNCLTPSQKQKAYCEALTSFSLALRGSLSGVGSLVVGLLHIFCGLAMRFSW</sequence>
<keyword evidence="1" id="KW-1133">Transmembrane helix</keyword>
<feature type="transmembrane region" description="Helical" evidence="1">
    <location>
        <begin position="72"/>
        <end position="92"/>
    </location>
</feature>
<evidence type="ECO:0000256" key="1">
    <source>
        <dbReference type="SAM" id="Phobius"/>
    </source>
</evidence>
<organism evidence="2">
    <name type="scientific">Fagus sylvatica</name>
    <name type="common">Beechnut</name>
    <dbReference type="NCBI Taxonomy" id="28930"/>
    <lineage>
        <taxon>Eukaryota</taxon>
        <taxon>Viridiplantae</taxon>
        <taxon>Streptophyta</taxon>
        <taxon>Embryophyta</taxon>
        <taxon>Tracheophyta</taxon>
        <taxon>Spermatophyta</taxon>
        <taxon>Magnoliopsida</taxon>
        <taxon>eudicotyledons</taxon>
        <taxon>Gunneridae</taxon>
        <taxon>Pentapetalae</taxon>
        <taxon>rosids</taxon>
        <taxon>fabids</taxon>
        <taxon>Fagales</taxon>
        <taxon>Fagaceae</taxon>
        <taxon>Fagus</taxon>
    </lineage>
</organism>
<dbReference type="AlphaFoldDB" id="A0A2N9EL02"/>
<feature type="transmembrane region" description="Helical" evidence="1">
    <location>
        <begin position="113"/>
        <end position="141"/>
    </location>
</feature>
<dbReference type="EMBL" id="OIVN01000394">
    <property type="protein sequence ID" value="SPC79537.1"/>
    <property type="molecule type" value="Genomic_DNA"/>
</dbReference>
<protein>
    <submittedName>
        <fullName evidence="2">Uncharacterized protein</fullName>
    </submittedName>
</protein>
<gene>
    <name evidence="2" type="ORF">FSB_LOCUS7419</name>
</gene>
<accession>A0A2N9EL02</accession>